<name>A0A6A0BA13_9LACT</name>
<dbReference type="AlphaFoldDB" id="A0A6A0BA13"/>
<reference evidence="2 3" key="1">
    <citation type="submission" date="2020-02" db="EMBL/GenBank/DDBJ databases">
        <title>Draft genome sequence of Lactococcus sp. Hs20B0-1.</title>
        <authorList>
            <person name="Noda S."/>
            <person name="Yuki M."/>
            <person name="Ohkuma M."/>
        </authorList>
    </citation>
    <scope>NUCLEOTIDE SEQUENCE [LARGE SCALE GENOMIC DNA]</scope>
    <source>
        <strain evidence="2 3">Hs20B0-1</strain>
    </source>
</reference>
<keyword evidence="1" id="KW-1133">Transmembrane helix</keyword>
<feature type="transmembrane region" description="Helical" evidence="1">
    <location>
        <begin position="43"/>
        <end position="64"/>
    </location>
</feature>
<protein>
    <submittedName>
        <fullName evidence="2">Uncharacterized protein</fullName>
    </submittedName>
</protein>
<comment type="caution">
    <text evidence="2">The sequence shown here is derived from an EMBL/GenBank/DDBJ whole genome shotgun (WGS) entry which is preliminary data.</text>
</comment>
<organism evidence="2 3">
    <name type="scientific">Pseudolactococcus insecticola</name>
    <dbReference type="NCBI Taxonomy" id="2709158"/>
    <lineage>
        <taxon>Bacteria</taxon>
        <taxon>Bacillati</taxon>
        <taxon>Bacillota</taxon>
        <taxon>Bacilli</taxon>
        <taxon>Lactobacillales</taxon>
        <taxon>Streptococcaceae</taxon>
        <taxon>Pseudolactococcus</taxon>
    </lineage>
</organism>
<keyword evidence="1" id="KW-0472">Membrane</keyword>
<dbReference type="EMBL" id="BLLH01000004">
    <property type="protein sequence ID" value="GFH40657.1"/>
    <property type="molecule type" value="Genomic_DNA"/>
</dbReference>
<accession>A0A6A0BA13</accession>
<sequence>MAVFNKYLLADGATSTAEFTIKNPAPKPIAKGILGHFGEVSGFFVSFVGMALILTAIFILIIKLRERRNGEHMD</sequence>
<gene>
    <name evidence="2" type="ORF">Hs20B_10550</name>
</gene>
<evidence type="ECO:0000313" key="2">
    <source>
        <dbReference type="EMBL" id="GFH40657.1"/>
    </source>
</evidence>
<proteinExistence type="predicted"/>
<keyword evidence="3" id="KW-1185">Reference proteome</keyword>
<dbReference type="Proteomes" id="UP000475928">
    <property type="component" value="Unassembled WGS sequence"/>
</dbReference>
<keyword evidence="1" id="KW-0812">Transmembrane</keyword>
<evidence type="ECO:0000256" key="1">
    <source>
        <dbReference type="SAM" id="Phobius"/>
    </source>
</evidence>
<dbReference type="RefSeq" id="WP_172356348.1">
    <property type="nucleotide sequence ID" value="NZ_BLLH01000004.1"/>
</dbReference>
<evidence type="ECO:0000313" key="3">
    <source>
        <dbReference type="Proteomes" id="UP000475928"/>
    </source>
</evidence>